<dbReference type="EMBL" id="ML986585">
    <property type="protein sequence ID" value="KAF2268814.1"/>
    <property type="molecule type" value="Genomic_DNA"/>
</dbReference>
<organism evidence="1 2">
    <name type="scientific">Lojkania enalia</name>
    <dbReference type="NCBI Taxonomy" id="147567"/>
    <lineage>
        <taxon>Eukaryota</taxon>
        <taxon>Fungi</taxon>
        <taxon>Dikarya</taxon>
        <taxon>Ascomycota</taxon>
        <taxon>Pezizomycotina</taxon>
        <taxon>Dothideomycetes</taxon>
        <taxon>Pleosporomycetidae</taxon>
        <taxon>Pleosporales</taxon>
        <taxon>Pleosporales incertae sedis</taxon>
        <taxon>Lojkania</taxon>
    </lineage>
</organism>
<comment type="caution">
    <text evidence="1">The sequence shown here is derived from an EMBL/GenBank/DDBJ whole genome shotgun (WGS) entry which is preliminary data.</text>
</comment>
<evidence type="ECO:0000313" key="1">
    <source>
        <dbReference type="EMBL" id="KAF2268814.1"/>
    </source>
</evidence>
<dbReference type="Proteomes" id="UP000800093">
    <property type="component" value="Unassembled WGS sequence"/>
</dbReference>
<proteinExistence type="predicted"/>
<reference evidence="2" key="1">
    <citation type="journal article" date="2020" name="Stud. Mycol.">
        <title>101 Dothideomycetes genomes: A test case for predicting lifestyles and emergence of pathogens.</title>
        <authorList>
            <person name="Haridas S."/>
            <person name="Albert R."/>
            <person name="Binder M."/>
            <person name="Bloem J."/>
            <person name="LaButti K."/>
            <person name="Salamov A."/>
            <person name="Andreopoulos B."/>
            <person name="Baker S."/>
            <person name="Barry K."/>
            <person name="Bills G."/>
            <person name="Bluhm B."/>
            <person name="Cannon C."/>
            <person name="Castanera R."/>
            <person name="Culley D."/>
            <person name="Daum C."/>
            <person name="Ezra D."/>
            <person name="Gonzalez J."/>
            <person name="Henrissat B."/>
            <person name="Kuo A."/>
            <person name="Liang C."/>
            <person name="Lipzen A."/>
            <person name="Lutzoni F."/>
            <person name="Magnuson J."/>
            <person name="Mondo S."/>
            <person name="Nolan M."/>
            <person name="Ohm R."/>
            <person name="Pangilinan J."/>
            <person name="Park H.-J."/>
            <person name="Ramirez L."/>
            <person name="Alfaro M."/>
            <person name="Sun H."/>
            <person name="Tritt A."/>
            <person name="Yoshinaga Y."/>
            <person name="Zwiers L.-H."/>
            <person name="Turgeon B."/>
            <person name="Goodwin S."/>
            <person name="Spatafora J."/>
            <person name="Crous P."/>
            <person name="Grigoriev I."/>
        </authorList>
    </citation>
    <scope>NUCLEOTIDE SEQUENCE [LARGE SCALE GENOMIC DNA]</scope>
    <source>
        <strain evidence="2">CBS 304.66</strain>
    </source>
</reference>
<keyword evidence="2" id="KW-1185">Reference proteome</keyword>
<dbReference type="OrthoDB" id="3791698at2759"/>
<gene>
    <name evidence="1" type="ORF">CC78DRAFT_575800</name>
</gene>
<dbReference type="AlphaFoldDB" id="A0A9P4N8D6"/>
<sequence length="196" mass="22916">MPYCHTCGEVFEGRGIYCIYHIPRAFNKTPDPQNTYYATESPSNVKYRTNKYRSNGYDTSNTGLSSFPSTHIYLPTLQAAATQFQSLATDYTINNMTFHISPSGTRSIQVSANKDREQCYVCKKWFPDRRRLEQHQWELGSGCEIHEMCFSKEEEHYHGTMFRHDRCFVRGCASIYRREGGWKSGVVENHVREWHQ</sequence>
<evidence type="ECO:0000313" key="2">
    <source>
        <dbReference type="Proteomes" id="UP000800093"/>
    </source>
</evidence>
<protein>
    <submittedName>
        <fullName evidence="1">Uncharacterized protein</fullName>
    </submittedName>
</protein>
<accession>A0A9P4N8D6</accession>
<name>A0A9P4N8D6_9PLEO</name>